<gene>
    <name evidence="2" type="ORF">AU15_11595</name>
</gene>
<evidence type="ECO:0000256" key="1">
    <source>
        <dbReference type="SAM" id="Phobius"/>
    </source>
</evidence>
<keyword evidence="1" id="KW-1133">Transmembrane helix</keyword>
<name>W5YVU8_9GAMM</name>
<dbReference type="KEGG" id="msr:AU15_11595"/>
<dbReference type="Proteomes" id="UP000035081">
    <property type="component" value="Chromosome"/>
</dbReference>
<keyword evidence="1" id="KW-0812">Transmembrane</keyword>
<dbReference type="AlphaFoldDB" id="W5YVU8"/>
<feature type="transmembrane region" description="Helical" evidence="1">
    <location>
        <begin position="6"/>
        <end position="27"/>
    </location>
</feature>
<organism evidence="2 3">
    <name type="scientific">Marinobacter salarius</name>
    <dbReference type="NCBI Taxonomy" id="1420917"/>
    <lineage>
        <taxon>Bacteria</taxon>
        <taxon>Pseudomonadati</taxon>
        <taxon>Pseudomonadota</taxon>
        <taxon>Gammaproteobacteria</taxon>
        <taxon>Pseudomonadales</taxon>
        <taxon>Marinobacteraceae</taxon>
        <taxon>Marinobacter</taxon>
    </lineage>
</organism>
<proteinExistence type="predicted"/>
<sequence>MTIDPLMIFFAFIGIIAVGSTAIVMYIQRHKLTSRHQRQDRKSG</sequence>
<protein>
    <submittedName>
        <fullName evidence="2">Uncharacterized protein</fullName>
    </submittedName>
</protein>
<dbReference type="EMBL" id="CP007152">
    <property type="protein sequence ID" value="AHI33190.1"/>
    <property type="molecule type" value="Genomic_DNA"/>
</dbReference>
<dbReference type="HOGENOM" id="CLU_3218400_0_0_6"/>
<evidence type="ECO:0000313" key="2">
    <source>
        <dbReference type="EMBL" id="AHI33190.1"/>
    </source>
</evidence>
<keyword evidence="1" id="KW-0472">Membrane</keyword>
<evidence type="ECO:0000313" key="3">
    <source>
        <dbReference type="Proteomes" id="UP000035081"/>
    </source>
</evidence>
<accession>W5YVU8</accession>
<reference evidence="2 3" key="1">
    <citation type="journal article" date="2014" name="Genome Announc.">
        <title>Draft Genome Sequences of Marinobacter similis A3d10T and Marinobacter salarius R9SW1T.</title>
        <authorList>
            <person name="Ivanova E.P."/>
            <person name="Ng H.J."/>
            <person name="Webb H.K."/>
            <person name="Feng G."/>
            <person name="Oshima K."/>
            <person name="Hattori M."/>
            <person name="Ohkuma M."/>
            <person name="Sergeev A.F."/>
            <person name="Mikhailov V.V."/>
            <person name="Crawford R.J."/>
            <person name="Sawabe T."/>
        </authorList>
    </citation>
    <scope>NUCLEOTIDE SEQUENCE [LARGE SCALE GENOMIC DNA]</scope>
    <source>
        <strain evidence="3">A3d10 and R9SW1</strain>
    </source>
</reference>